<comment type="similarity">
    <text evidence="1">Belongs to the synaptobrevin family.</text>
</comment>
<keyword evidence="5 10" id="KW-0472">Membrane</keyword>
<dbReference type="PANTHER" id="PTHR45701">
    <property type="entry name" value="SYNAPTOBREVIN FAMILY MEMBER"/>
    <property type="match status" value="1"/>
</dbReference>
<dbReference type="InterPro" id="IPR016444">
    <property type="entry name" value="Synaptobrevin/VAMP"/>
</dbReference>
<dbReference type="Gene3D" id="1.20.5.110">
    <property type="match status" value="1"/>
</dbReference>
<name>A0A2I0TXF8_LIMLA</name>
<dbReference type="GO" id="GO:0016020">
    <property type="term" value="C:membrane"/>
    <property type="evidence" value="ECO:0007669"/>
    <property type="project" value="InterPro"/>
</dbReference>
<dbReference type="AlphaFoldDB" id="A0A2I0TXF8"/>
<feature type="compositionally biased region" description="Polar residues" evidence="9">
    <location>
        <begin position="34"/>
        <end position="43"/>
    </location>
</feature>
<accession>A0A2I0TXF8</accession>
<keyword evidence="13" id="KW-1185">Reference proteome</keyword>
<evidence type="ECO:0000313" key="13">
    <source>
        <dbReference type="Proteomes" id="UP000233556"/>
    </source>
</evidence>
<evidence type="ECO:0000256" key="1">
    <source>
        <dbReference type="ARBA" id="ARBA00008025"/>
    </source>
</evidence>
<reference evidence="13" key="1">
    <citation type="submission" date="2017-11" db="EMBL/GenBank/DDBJ databases">
        <authorList>
            <person name="Lima N.C."/>
            <person name="Parody-Merino A.M."/>
            <person name="Battley P.F."/>
            <person name="Fidler A.E."/>
            <person name="Prosdocimi F."/>
        </authorList>
    </citation>
    <scope>NUCLEOTIDE SEQUENCE [LARGE SCALE GENOMIC DNA]</scope>
</reference>
<evidence type="ECO:0000256" key="9">
    <source>
        <dbReference type="SAM" id="MobiDB-lite"/>
    </source>
</evidence>
<evidence type="ECO:0000256" key="7">
    <source>
        <dbReference type="ARBA" id="ARBA00046280"/>
    </source>
</evidence>
<dbReference type="FunFam" id="1.20.5.110:FF:000013">
    <property type="entry name" value="Vesicle-associated membrane protein 2"/>
    <property type="match status" value="1"/>
</dbReference>
<gene>
    <name evidence="12" type="ORF">llap_11243</name>
</gene>
<evidence type="ECO:0000256" key="5">
    <source>
        <dbReference type="ARBA" id="ARBA00023136"/>
    </source>
</evidence>
<dbReference type="SUPFAM" id="SSF58038">
    <property type="entry name" value="SNARE fusion complex"/>
    <property type="match status" value="1"/>
</dbReference>
<evidence type="ECO:0000256" key="10">
    <source>
        <dbReference type="SAM" id="Phobius"/>
    </source>
</evidence>
<dbReference type="InterPro" id="IPR042855">
    <property type="entry name" value="V_SNARE_CC"/>
</dbReference>
<dbReference type="GO" id="GO:0016192">
    <property type="term" value="P:vesicle-mediated transport"/>
    <property type="evidence" value="ECO:0007669"/>
    <property type="project" value="InterPro"/>
</dbReference>
<feature type="region of interest" description="Disordered" evidence="9">
    <location>
        <begin position="1"/>
        <end position="43"/>
    </location>
</feature>
<evidence type="ECO:0000256" key="4">
    <source>
        <dbReference type="ARBA" id="ARBA00023018"/>
    </source>
</evidence>
<keyword evidence="2 10" id="KW-0812">Transmembrane</keyword>
<feature type="domain" description="V-SNARE coiled-coil homology" evidence="11">
    <location>
        <begin position="40"/>
        <end position="100"/>
    </location>
</feature>
<proteinExistence type="inferred from homology"/>
<organism evidence="12 13">
    <name type="scientific">Limosa lapponica baueri</name>
    <dbReference type="NCBI Taxonomy" id="1758121"/>
    <lineage>
        <taxon>Eukaryota</taxon>
        <taxon>Metazoa</taxon>
        <taxon>Chordata</taxon>
        <taxon>Craniata</taxon>
        <taxon>Vertebrata</taxon>
        <taxon>Euteleostomi</taxon>
        <taxon>Archelosauria</taxon>
        <taxon>Archosauria</taxon>
        <taxon>Dinosauria</taxon>
        <taxon>Saurischia</taxon>
        <taxon>Theropoda</taxon>
        <taxon>Coelurosauria</taxon>
        <taxon>Aves</taxon>
        <taxon>Neognathae</taxon>
        <taxon>Neoaves</taxon>
        <taxon>Charadriiformes</taxon>
        <taxon>Scolopacidae</taxon>
        <taxon>Limosa</taxon>
    </lineage>
</organism>
<feature type="transmembrane region" description="Helical" evidence="10">
    <location>
        <begin position="125"/>
        <end position="144"/>
    </location>
</feature>
<dbReference type="PRINTS" id="PR00219">
    <property type="entry name" value="SYNAPTOBREVN"/>
</dbReference>
<keyword evidence="8" id="KW-0175">Coiled coil</keyword>
<protein>
    <recommendedName>
        <fullName evidence="11">V-SNARE coiled-coil homology domain-containing protein</fullName>
    </recommendedName>
</protein>
<dbReference type="GO" id="GO:0012505">
    <property type="term" value="C:endomembrane system"/>
    <property type="evidence" value="ECO:0007669"/>
    <property type="project" value="UniProtKB-SubCell"/>
</dbReference>
<evidence type="ECO:0000256" key="2">
    <source>
        <dbReference type="ARBA" id="ARBA00022692"/>
    </source>
</evidence>
<comment type="subcellular location">
    <subcellularLocation>
        <location evidence="7">Endomembrane system</location>
        <topology evidence="7">Single-pass type IV membrane protein</topology>
    </subcellularLocation>
    <subcellularLocation>
        <location evidence="6">Synapse</location>
    </subcellularLocation>
</comment>
<evidence type="ECO:0000256" key="8">
    <source>
        <dbReference type="PROSITE-ProRule" id="PRU00290"/>
    </source>
</evidence>
<evidence type="ECO:0000313" key="12">
    <source>
        <dbReference type="EMBL" id="PKU38452.1"/>
    </source>
</evidence>
<dbReference type="OrthoDB" id="10042941at2759"/>
<dbReference type="PROSITE" id="PS00417">
    <property type="entry name" value="SYNAPTOBREVIN"/>
    <property type="match status" value="1"/>
</dbReference>
<dbReference type="Pfam" id="PF00957">
    <property type="entry name" value="Synaptobrevin"/>
    <property type="match status" value="1"/>
</dbReference>
<keyword evidence="4" id="KW-0770">Synapse</keyword>
<feature type="transmembrane region" description="Helical" evidence="10">
    <location>
        <begin position="102"/>
        <end position="119"/>
    </location>
</feature>
<keyword evidence="3 10" id="KW-1133">Transmembrane helix</keyword>
<dbReference type="Proteomes" id="UP000233556">
    <property type="component" value="Unassembled WGS sequence"/>
</dbReference>
<evidence type="ECO:0000256" key="6">
    <source>
        <dbReference type="ARBA" id="ARBA00034103"/>
    </source>
</evidence>
<dbReference type="InterPro" id="IPR001388">
    <property type="entry name" value="Synaptobrevin-like"/>
</dbReference>
<evidence type="ECO:0000259" key="11">
    <source>
        <dbReference type="PROSITE" id="PS50892"/>
    </source>
</evidence>
<dbReference type="PROSITE" id="PS50892">
    <property type="entry name" value="V_SNARE"/>
    <property type="match status" value="1"/>
</dbReference>
<dbReference type="CDD" id="cd15870">
    <property type="entry name" value="R-SNARE_VAMP2"/>
    <property type="match status" value="1"/>
</dbReference>
<evidence type="ECO:0000256" key="3">
    <source>
        <dbReference type="ARBA" id="ARBA00022989"/>
    </source>
</evidence>
<dbReference type="EMBL" id="KZ506741">
    <property type="protein sequence ID" value="PKU38452.1"/>
    <property type="molecule type" value="Genomic_DNA"/>
</dbReference>
<dbReference type="GO" id="GO:0045202">
    <property type="term" value="C:synapse"/>
    <property type="evidence" value="ECO:0007669"/>
    <property type="project" value="UniProtKB-SubCell"/>
</dbReference>
<sequence length="191" mass="21059">MPCETGATLAQRSAPAPTQGPTGAGAAGPPPATNVSSNKRLQQTQARVDEVVDIMRMNVDKVLERDQKLSELDNRADALQAGASQFETSAAKLKRKYWWKNCKMMIILGVVCAVILIIIITQRLLVVLCWFIAVVKISYVTFLIQPRKHEQFRTNKIIIGEAVVSNTLKDEFNPNSPASTTKTNLSDTFNT</sequence>
<reference evidence="13" key="2">
    <citation type="submission" date="2017-12" db="EMBL/GenBank/DDBJ databases">
        <title>Genome sequence of the Bar-tailed Godwit (Limosa lapponica baueri).</title>
        <authorList>
            <person name="Lima N.C.B."/>
            <person name="Parody-Merino A.M."/>
            <person name="Battley P.F."/>
            <person name="Fidler A.E."/>
            <person name="Prosdocimi F."/>
        </authorList>
    </citation>
    <scope>NUCLEOTIDE SEQUENCE [LARGE SCALE GENOMIC DNA]</scope>
</reference>